<dbReference type="Proteomes" id="UP001140087">
    <property type="component" value="Unassembled WGS sequence"/>
</dbReference>
<proteinExistence type="predicted"/>
<sequence length="210" mass="22823">MAEFPDEFESTADEHAAPANESVGADMGWLDAVDEPAVVPEHAIAVACAAWSGPDGDEDDSDDDGETNSSSQKRGSASTLVASDDQTWLRRYDDMRRAAYDQGKGTAVDEGLPEHISFEDAVAEGRRMDPKVLWGLSCSCEEEIMQLMYKRLDCSKQLGVVSPSSGEQGVNPAIAILYRMRELEHEIDAIKHEQLVYDSALGISGPEPCL</sequence>
<keyword evidence="2" id="KW-1185">Reference proteome</keyword>
<organism evidence="1 2">
    <name type="scientific">Coemansia helicoidea</name>
    <dbReference type="NCBI Taxonomy" id="1286919"/>
    <lineage>
        <taxon>Eukaryota</taxon>
        <taxon>Fungi</taxon>
        <taxon>Fungi incertae sedis</taxon>
        <taxon>Zoopagomycota</taxon>
        <taxon>Kickxellomycotina</taxon>
        <taxon>Kickxellomycetes</taxon>
        <taxon>Kickxellales</taxon>
        <taxon>Kickxellaceae</taxon>
        <taxon>Coemansia</taxon>
    </lineage>
</organism>
<evidence type="ECO:0000313" key="2">
    <source>
        <dbReference type="Proteomes" id="UP001140087"/>
    </source>
</evidence>
<reference evidence="1" key="1">
    <citation type="submission" date="2022-07" db="EMBL/GenBank/DDBJ databases">
        <title>Phylogenomic reconstructions and comparative analyses of Kickxellomycotina fungi.</title>
        <authorList>
            <person name="Reynolds N.K."/>
            <person name="Stajich J.E."/>
            <person name="Barry K."/>
            <person name="Grigoriev I.V."/>
            <person name="Crous P."/>
            <person name="Smith M.E."/>
        </authorList>
    </citation>
    <scope>NUCLEOTIDE SEQUENCE</scope>
    <source>
        <strain evidence="1">BCRC 34780</strain>
    </source>
</reference>
<gene>
    <name evidence="1" type="ORF">H4R21_005422</name>
</gene>
<accession>A0ACC1KT81</accession>
<protein>
    <submittedName>
        <fullName evidence="1">Uncharacterized protein</fullName>
    </submittedName>
</protein>
<dbReference type="EMBL" id="JANBUN010002435">
    <property type="protein sequence ID" value="KAJ2794656.1"/>
    <property type="molecule type" value="Genomic_DNA"/>
</dbReference>
<evidence type="ECO:0000313" key="1">
    <source>
        <dbReference type="EMBL" id="KAJ2794656.1"/>
    </source>
</evidence>
<comment type="caution">
    <text evidence="1">The sequence shown here is derived from an EMBL/GenBank/DDBJ whole genome shotgun (WGS) entry which is preliminary data.</text>
</comment>
<name>A0ACC1KT81_9FUNG</name>